<keyword evidence="1" id="KW-0732">Signal</keyword>
<organism evidence="4 5">
    <name type="scientific">Apostasia shenzhenica</name>
    <dbReference type="NCBI Taxonomy" id="1088818"/>
    <lineage>
        <taxon>Eukaryota</taxon>
        <taxon>Viridiplantae</taxon>
        <taxon>Streptophyta</taxon>
        <taxon>Embryophyta</taxon>
        <taxon>Tracheophyta</taxon>
        <taxon>Spermatophyta</taxon>
        <taxon>Magnoliopsida</taxon>
        <taxon>Liliopsida</taxon>
        <taxon>Asparagales</taxon>
        <taxon>Orchidaceae</taxon>
        <taxon>Apostasioideae</taxon>
        <taxon>Apostasia</taxon>
    </lineage>
</organism>
<dbReference type="PROSITE" id="PS51473">
    <property type="entry name" value="GNK2"/>
    <property type="match status" value="1"/>
</dbReference>
<dbReference type="InterPro" id="IPR002902">
    <property type="entry name" value="GNK2"/>
</dbReference>
<dbReference type="InterPro" id="IPR038408">
    <property type="entry name" value="GNK2_sf"/>
</dbReference>
<evidence type="ECO:0000313" key="4">
    <source>
        <dbReference type="EMBL" id="PKA61647.1"/>
    </source>
</evidence>
<keyword evidence="2" id="KW-0677">Repeat</keyword>
<dbReference type="AlphaFoldDB" id="A0A2I0B1H2"/>
<dbReference type="Gene3D" id="3.30.430.20">
    <property type="entry name" value="Gnk2 domain, C-X8-C-X2-C motif"/>
    <property type="match status" value="1"/>
</dbReference>
<proteinExistence type="predicted"/>
<reference evidence="4 5" key="1">
    <citation type="journal article" date="2017" name="Nature">
        <title>The Apostasia genome and the evolution of orchids.</title>
        <authorList>
            <person name="Zhang G.Q."/>
            <person name="Liu K.W."/>
            <person name="Li Z."/>
            <person name="Lohaus R."/>
            <person name="Hsiao Y.Y."/>
            <person name="Niu S.C."/>
            <person name="Wang J.Y."/>
            <person name="Lin Y.C."/>
            <person name="Xu Q."/>
            <person name="Chen L.J."/>
            <person name="Yoshida K."/>
            <person name="Fujiwara S."/>
            <person name="Wang Z.W."/>
            <person name="Zhang Y.Q."/>
            <person name="Mitsuda N."/>
            <person name="Wang M."/>
            <person name="Liu G.H."/>
            <person name="Pecoraro L."/>
            <person name="Huang H.X."/>
            <person name="Xiao X.J."/>
            <person name="Lin M."/>
            <person name="Wu X.Y."/>
            <person name="Wu W.L."/>
            <person name="Chen Y.Y."/>
            <person name="Chang S.B."/>
            <person name="Sakamoto S."/>
            <person name="Ohme-Takagi M."/>
            <person name="Yagi M."/>
            <person name="Zeng S.J."/>
            <person name="Shen C.Y."/>
            <person name="Yeh C.M."/>
            <person name="Luo Y.B."/>
            <person name="Tsai W.C."/>
            <person name="Van de Peer Y."/>
            <person name="Liu Z.J."/>
        </authorList>
    </citation>
    <scope>NUCLEOTIDE SEQUENCE [LARGE SCALE GENOMIC DNA]</scope>
    <source>
        <strain evidence="5">cv. Shenzhen</strain>
        <tissue evidence="4">Stem</tissue>
    </source>
</reference>
<protein>
    <recommendedName>
        <fullName evidence="3">Gnk2-homologous domain-containing protein</fullName>
    </recommendedName>
</protein>
<gene>
    <name evidence="4" type="ORF">AXF42_Ash018628</name>
</gene>
<dbReference type="Proteomes" id="UP000236161">
    <property type="component" value="Unassembled WGS sequence"/>
</dbReference>
<dbReference type="CDD" id="cd23509">
    <property type="entry name" value="Gnk2-like"/>
    <property type="match status" value="1"/>
</dbReference>
<accession>A0A2I0B1H2</accession>
<evidence type="ECO:0000259" key="3">
    <source>
        <dbReference type="PROSITE" id="PS51473"/>
    </source>
</evidence>
<name>A0A2I0B1H2_9ASPA</name>
<sequence>MKKEQCPLELSKRLIQGLTCIVRYKVGDQVVDRDDAPDLAFRVYHSPIRVPSHYWDYFNSAVGKEIRQLVRLVPYKWQAYSIRDLEIQLHRNVTLKSVGQCPRNLIISACRRCMEAAMKEILKVCPGVDACGVASPSCSLKYSINATW</sequence>
<dbReference type="EMBL" id="KZ451927">
    <property type="protein sequence ID" value="PKA61647.1"/>
    <property type="molecule type" value="Genomic_DNA"/>
</dbReference>
<evidence type="ECO:0000256" key="2">
    <source>
        <dbReference type="ARBA" id="ARBA00022737"/>
    </source>
</evidence>
<keyword evidence="5" id="KW-1185">Reference proteome</keyword>
<evidence type="ECO:0000313" key="5">
    <source>
        <dbReference type="Proteomes" id="UP000236161"/>
    </source>
</evidence>
<evidence type="ECO:0000256" key="1">
    <source>
        <dbReference type="ARBA" id="ARBA00022729"/>
    </source>
</evidence>
<feature type="domain" description="Gnk2-homologous" evidence="3">
    <location>
        <begin position="38"/>
        <end position="147"/>
    </location>
</feature>